<keyword evidence="4" id="KW-1185">Reference proteome</keyword>
<organism evidence="3 4">
    <name type="scientific">Psittacicella hinzii</name>
    <dbReference type="NCBI Taxonomy" id="2028575"/>
    <lineage>
        <taxon>Bacteria</taxon>
        <taxon>Pseudomonadati</taxon>
        <taxon>Pseudomonadota</taxon>
        <taxon>Gammaproteobacteria</taxon>
        <taxon>Pasteurellales</taxon>
        <taxon>Psittacicellaceae</taxon>
        <taxon>Psittacicella</taxon>
    </lineage>
</organism>
<gene>
    <name evidence="3" type="ORF">CKF58_04475</name>
</gene>
<protein>
    <submittedName>
        <fullName evidence="3">Uncharacterized protein</fullName>
    </submittedName>
</protein>
<evidence type="ECO:0000313" key="4">
    <source>
        <dbReference type="Proteomes" id="UP000265916"/>
    </source>
</evidence>
<evidence type="ECO:0000256" key="2">
    <source>
        <dbReference type="SAM" id="SignalP"/>
    </source>
</evidence>
<dbReference type="RefSeq" id="WP_119531397.1">
    <property type="nucleotide sequence ID" value="NZ_JBHSSP010000022.1"/>
</dbReference>
<feature type="signal peptide" evidence="2">
    <location>
        <begin position="1"/>
        <end position="28"/>
    </location>
</feature>
<accession>A0A3A1YI22</accession>
<feature type="region of interest" description="Disordered" evidence="1">
    <location>
        <begin position="125"/>
        <end position="155"/>
    </location>
</feature>
<dbReference type="EMBL" id="NRJG01000073">
    <property type="protein sequence ID" value="RIY37903.1"/>
    <property type="molecule type" value="Genomic_DNA"/>
</dbReference>
<comment type="caution">
    <text evidence="3">The sequence shown here is derived from an EMBL/GenBank/DDBJ whole genome shotgun (WGS) entry which is preliminary data.</text>
</comment>
<sequence length="155" mass="16631">MTKLANKALRKLLLAATAGLSLCSFAWANTAPAQQPANHTSQSQTHERRAESTLVKSVNVVAQNQSFTAKLYQKDDNRIVIISNSTKGKKSVYTASNGMKVYAPQQATVEQINASLAKLGIDARVSGKGTTSNKQHSAKRSHQAPNSQQAPQQGN</sequence>
<keyword evidence="2" id="KW-0732">Signal</keyword>
<reference evidence="3 4" key="1">
    <citation type="submission" date="2017-08" db="EMBL/GenBank/DDBJ databases">
        <title>Reclassification of Bisgaard taxon 37 and 44.</title>
        <authorList>
            <person name="Christensen H."/>
        </authorList>
    </citation>
    <scope>NUCLEOTIDE SEQUENCE [LARGE SCALE GENOMIC DNA]</scope>
    <source>
        <strain evidence="3 4">111</strain>
    </source>
</reference>
<proteinExistence type="predicted"/>
<feature type="compositionally biased region" description="Polar residues" evidence="1">
    <location>
        <begin position="143"/>
        <end position="155"/>
    </location>
</feature>
<dbReference type="Proteomes" id="UP000265916">
    <property type="component" value="Unassembled WGS sequence"/>
</dbReference>
<name>A0A3A1YI22_9GAMM</name>
<evidence type="ECO:0000313" key="3">
    <source>
        <dbReference type="EMBL" id="RIY37903.1"/>
    </source>
</evidence>
<dbReference type="AlphaFoldDB" id="A0A3A1YI22"/>
<feature type="chain" id="PRO_5017440483" evidence="2">
    <location>
        <begin position="29"/>
        <end position="155"/>
    </location>
</feature>
<evidence type="ECO:0000256" key="1">
    <source>
        <dbReference type="SAM" id="MobiDB-lite"/>
    </source>
</evidence>